<dbReference type="Gene3D" id="3.30.465.10">
    <property type="match status" value="1"/>
</dbReference>
<evidence type="ECO:0000256" key="7">
    <source>
        <dbReference type="ARBA" id="ARBA00023002"/>
    </source>
</evidence>
<dbReference type="InterPro" id="IPR016169">
    <property type="entry name" value="FAD-bd_PCMH_sub2"/>
</dbReference>
<dbReference type="GO" id="GO:1903457">
    <property type="term" value="P:lactate catabolic process"/>
    <property type="evidence" value="ECO:0007669"/>
    <property type="project" value="TreeGrafter"/>
</dbReference>
<evidence type="ECO:0000256" key="9">
    <source>
        <dbReference type="ARBA" id="ARBA00038897"/>
    </source>
</evidence>
<dbReference type="PROSITE" id="PS51387">
    <property type="entry name" value="FAD_PCMH"/>
    <property type="match status" value="1"/>
</dbReference>
<dbReference type="FunFam" id="1.10.45.10:FF:000001">
    <property type="entry name" value="D-lactate dehydrogenase mitochondrial"/>
    <property type="match status" value="1"/>
</dbReference>
<reference evidence="11" key="1">
    <citation type="journal article" date="2010" name="Science">
        <title>Plasticity of animal genome architecture unmasked by rapid evolution of a pelagic tunicate.</title>
        <authorList>
            <person name="Denoeud F."/>
            <person name="Henriet S."/>
            <person name="Mungpakdee S."/>
            <person name="Aury J.M."/>
            <person name="Da Silva C."/>
            <person name="Brinkmann H."/>
            <person name="Mikhaleva J."/>
            <person name="Olsen L.C."/>
            <person name="Jubin C."/>
            <person name="Canestro C."/>
            <person name="Bouquet J.M."/>
            <person name="Danks G."/>
            <person name="Poulain J."/>
            <person name="Campsteijn C."/>
            <person name="Adamski M."/>
            <person name="Cross I."/>
            <person name="Yadetie F."/>
            <person name="Muffato M."/>
            <person name="Louis A."/>
            <person name="Butcher S."/>
            <person name="Tsagkogeorga G."/>
            <person name="Konrad A."/>
            <person name="Singh S."/>
            <person name="Jensen M.F."/>
            <person name="Cong E.H."/>
            <person name="Eikeseth-Otteraa H."/>
            <person name="Noel B."/>
            <person name="Anthouard V."/>
            <person name="Porcel B.M."/>
            <person name="Kachouri-Lafond R."/>
            <person name="Nishino A."/>
            <person name="Ugolini M."/>
            <person name="Chourrout P."/>
            <person name="Nishida H."/>
            <person name="Aasland R."/>
            <person name="Huzurbazar S."/>
            <person name="Westhof E."/>
            <person name="Delsuc F."/>
            <person name="Lehrach H."/>
            <person name="Reinhardt R."/>
            <person name="Weissenbach J."/>
            <person name="Roy S.W."/>
            <person name="Artiguenave F."/>
            <person name="Postlethwait J.H."/>
            <person name="Manak J.R."/>
            <person name="Thompson E.M."/>
            <person name="Jaillon O."/>
            <person name="Du Pasquier L."/>
            <person name="Boudinot P."/>
            <person name="Liberles D.A."/>
            <person name="Volff J.N."/>
            <person name="Philippe H."/>
            <person name="Lenhard B."/>
            <person name="Roest Crollius H."/>
            <person name="Wincker P."/>
            <person name="Chourrout D."/>
        </authorList>
    </citation>
    <scope>NUCLEOTIDE SEQUENCE [LARGE SCALE GENOMIC DNA]</scope>
</reference>
<comment type="subcellular location">
    <subcellularLocation>
        <location evidence="2">Mitochondrion</location>
    </subcellularLocation>
</comment>
<dbReference type="SUPFAM" id="SSF56176">
    <property type="entry name" value="FAD-binding/transporter-associated domain-like"/>
    <property type="match status" value="1"/>
</dbReference>
<evidence type="ECO:0000313" key="11">
    <source>
        <dbReference type="EMBL" id="CBY18782.1"/>
    </source>
</evidence>
<dbReference type="Pfam" id="PF02913">
    <property type="entry name" value="FAD-oxidase_C"/>
    <property type="match status" value="1"/>
</dbReference>
<dbReference type="GO" id="GO:0071949">
    <property type="term" value="F:FAD binding"/>
    <property type="evidence" value="ECO:0007669"/>
    <property type="project" value="InterPro"/>
</dbReference>
<accession>E4X7V9</accession>
<dbReference type="Gene3D" id="3.30.70.2740">
    <property type="match status" value="1"/>
</dbReference>
<dbReference type="OrthoDB" id="5332616at2759"/>
<keyword evidence="4" id="KW-0285">Flavoprotein</keyword>
<protein>
    <recommendedName>
        <fullName evidence="9">D-lactate dehydrogenase (cytochrome)</fullName>
        <ecNumber evidence="9">1.1.2.4</ecNumber>
    </recommendedName>
</protein>
<organism evidence="11">
    <name type="scientific">Oikopleura dioica</name>
    <name type="common">Tunicate</name>
    <dbReference type="NCBI Taxonomy" id="34765"/>
    <lineage>
        <taxon>Eukaryota</taxon>
        <taxon>Metazoa</taxon>
        <taxon>Chordata</taxon>
        <taxon>Tunicata</taxon>
        <taxon>Appendicularia</taxon>
        <taxon>Copelata</taxon>
        <taxon>Oikopleuridae</taxon>
        <taxon>Oikopleura</taxon>
    </lineage>
</organism>
<keyword evidence="6" id="KW-0809">Transit peptide</keyword>
<dbReference type="EC" id="1.1.2.4" evidence="9"/>
<name>E4X7V9_OIKDI</name>
<keyword evidence="7" id="KW-0560">Oxidoreductase</keyword>
<dbReference type="Proteomes" id="UP000001307">
    <property type="component" value="Unassembled WGS sequence"/>
</dbReference>
<dbReference type="InterPro" id="IPR016164">
    <property type="entry name" value="FAD-linked_Oxase-like_C"/>
</dbReference>
<dbReference type="PANTHER" id="PTHR11748:SF111">
    <property type="entry name" value="D-LACTATE DEHYDROGENASE, MITOCHONDRIAL-RELATED"/>
    <property type="match status" value="1"/>
</dbReference>
<evidence type="ECO:0000256" key="1">
    <source>
        <dbReference type="ARBA" id="ARBA00001974"/>
    </source>
</evidence>
<evidence type="ECO:0000256" key="6">
    <source>
        <dbReference type="ARBA" id="ARBA00022946"/>
    </source>
</evidence>
<dbReference type="InterPro" id="IPR016166">
    <property type="entry name" value="FAD-bd_PCMH"/>
</dbReference>
<keyword evidence="8" id="KW-0496">Mitochondrion</keyword>
<dbReference type="InterPro" id="IPR004113">
    <property type="entry name" value="FAD-bd_oxidored_4_C"/>
</dbReference>
<evidence type="ECO:0000256" key="2">
    <source>
        <dbReference type="ARBA" id="ARBA00004173"/>
    </source>
</evidence>
<evidence type="ECO:0000256" key="4">
    <source>
        <dbReference type="ARBA" id="ARBA00022630"/>
    </source>
</evidence>
<comment type="similarity">
    <text evidence="3">Belongs to the FAD-binding oxidoreductase/transferase type 4 family.</text>
</comment>
<dbReference type="GO" id="GO:0005739">
    <property type="term" value="C:mitochondrion"/>
    <property type="evidence" value="ECO:0007669"/>
    <property type="project" value="UniProtKB-SubCell"/>
</dbReference>
<gene>
    <name evidence="11" type="ORF">GSOID_T00003649001</name>
</gene>
<dbReference type="GO" id="GO:0008720">
    <property type="term" value="F:D-lactate dehydrogenase (NAD+) activity"/>
    <property type="evidence" value="ECO:0007669"/>
    <property type="project" value="TreeGrafter"/>
</dbReference>
<evidence type="ECO:0000256" key="8">
    <source>
        <dbReference type="ARBA" id="ARBA00023128"/>
    </source>
</evidence>
<dbReference type="InParanoid" id="E4X7V9"/>
<evidence type="ECO:0000256" key="5">
    <source>
        <dbReference type="ARBA" id="ARBA00022827"/>
    </source>
</evidence>
<evidence type="ECO:0000313" key="12">
    <source>
        <dbReference type="Proteomes" id="UP000001307"/>
    </source>
</evidence>
<dbReference type="SUPFAM" id="SSF55103">
    <property type="entry name" value="FAD-linked oxidases, C-terminal domain"/>
    <property type="match status" value="1"/>
</dbReference>
<dbReference type="FunCoup" id="E4X7V9">
    <property type="interactions" value="42"/>
</dbReference>
<dbReference type="EMBL" id="FN653028">
    <property type="protein sequence ID" value="CBY18782.1"/>
    <property type="molecule type" value="Genomic_DNA"/>
</dbReference>
<dbReference type="FunFam" id="3.30.70.2740:FF:000001">
    <property type="entry name" value="D-lactate dehydrogenase mitochondrial"/>
    <property type="match status" value="1"/>
</dbReference>
<dbReference type="Pfam" id="PF01565">
    <property type="entry name" value="FAD_binding_4"/>
    <property type="match status" value="1"/>
</dbReference>
<sequence>MNEILFVSEEDLYCVVQPGVTREQLNEHLRATGLFFPVDPGANASLGGMAATSASGTSAVRFGTMKENVINMEVVLPSGEILHTSGEGRSFRKSSAGLNLTELFVGSEGTLGMITQLTLRLHPQPESTIAAVCQFDSVSGRVLFIDFKLNSALQYNIPLAKVELLDSRSIQAVNDYSKTALEEKPTLFLEFQGSESAITEQRTMFFDIAEENRSISWKQADTLEERNSLWKARHSLWFAFLSQELCDLDGEGWRGYSTDVCVPISKLDEMIKAAEKIMKGTYAEGIFAFLGHVGDGNFHIFIPVNDETFSELNEISHMVGLAALELGGTCTGEHGVGIGKRQLMALERGAVALDLMKTIKKSVDEKNLMNPGKVIPF</sequence>
<keyword evidence="12" id="KW-1185">Reference proteome</keyword>
<comment type="cofactor">
    <cofactor evidence="1">
        <name>FAD</name>
        <dbReference type="ChEBI" id="CHEBI:57692"/>
    </cofactor>
</comment>
<dbReference type="AlphaFoldDB" id="E4X7V9"/>
<keyword evidence="5" id="KW-0274">FAD</keyword>
<evidence type="ECO:0000256" key="3">
    <source>
        <dbReference type="ARBA" id="ARBA00008000"/>
    </source>
</evidence>
<proteinExistence type="inferred from homology"/>
<dbReference type="Gene3D" id="1.10.45.10">
    <property type="entry name" value="Vanillyl-alcohol Oxidase, Chain A, domain 4"/>
    <property type="match status" value="1"/>
</dbReference>
<dbReference type="GO" id="GO:0004458">
    <property type="term" value="F:D-lactate dehydrogenase (cytochrome) activity"/>
    <property type="evidence" value="ECO:0007669"/>
    <property type="project" value="UniProtKB-EC"/>
</dbReference>
<dbReference type="PANTHER" id="PTHR11748">
    <property type="entry name" value="D-LACTATE DEHYDROGENASE"/>
    <property type="match status" value="1"/>
</dbReference>
<dbReference type="InterPro" id="IPR036318">
    <property type="entry name" value="FAD-bd_PCMH-like_sf"/>
</dbReference>
<dbReference type="FunFam" id="3.30.465.10:FF:000016">
    <property type="entry name" value="probable D-lactate dehydrogenase, mitochondrial"/>
    <property type="match status" value="1"/>
</dbReference>
<evidence type="ECO:0000259" key="10">
    <source>
        <dbReference type="PROSITE" id="PS51387"/>
    </source>
</evidence>
<dbReference type="InterPro" id="IPR006094">
    <property type="entry name" value="Oxid_FAD_bind_N"/>
</dbReference>
<dbReference type="InterPro" id="IPR016171">
    <property type="entry name" value="Vanillyl_alc_oxidase_C-sub2"/>
</dbReference>
<feature type="domain" description="FAD-binding PCMH-type" evidence="10">
    <location>
        <begin position="1"/>
        <end position="124"/>
    </location>
</feature>